<keyword evidence="6" id="KW-0175">Coiled coil</keyword>
<keyword evidence="3" id="KW-0238">DNA-binding</keyword>
<dbReference type="InterPro" id="IPR017930">
    <property type="entry name" value="Myb_dom"/>
</dbReference>
<keyword evidence="5" id="KW-0539">Nucleus</keyword>
<evidence type="ECO:0008006" key="11">
    <source>
        <dbReference type="Google" id="ProtNLM"/>
    </source>
</evidence>
<dbReference type="Pfam" id="PF00249">
    <property type="entry name" value="Myb_DNA-binding"/>
    <property type="match status" value="4"/>
</dbReference>
<dbReference type="GO" id="GO:0042796">
    <property type="term" value="P:snRNA transcription by RNA polymerase III"/>
    <property type="evidence" value="ECO:0007669"/>
    <property type="project" value="TreeGrafter"/>
</dbReference>
<dbReference type="GO" id="GO:0042795">
    <property type="term" value="P:snRNA transcription by RNA polymerase II"/>
    <property type="evidence" value="ECO:0007669"/>
    <property type="project" value="TreeGrafter"/>
</dbReference>
<evidence type="ECO:0000256" key="1">
    <source>
        <dbReference type="ARBA" id="ARBA00004123"/>
    </source>
</evidence>
<dbReference type="Proteomes" id="UP000324832">
    <property type="component" value="Unassembled WGS sequence"/>
</dbReference>
<dbReference type="SMART" id="SM00717">
    <property type="entry name" value="SANT"/>
    <property type="match status" value="8"/>
</dbReference>
<dbReference type="InterPro" id="IPR001005">
    <property type="entry name" value="SANT/Myb"/>
</dbReference>
<dbReference type="PROSITE" id="PS51294">
    <property type="entry name" value="HTH_MYB"/>
    <property type="match status" value="3"/>
</dbReference>
<proteinExistence type="predicted"/>
<feature type="domain" description="Myb-like" evidence="7">
    <location>
        <begin position="930"/>
        <end position="982"/>
    </location>
</feature>
<evidence type="ECO:0000313" key="10">
    <source>
        <dbReference type="Proteomes" id="UP000324832"/>
    </source>
</evidence>
<feature type="domain" description="Myb-like" evidence="7">
    <location>
        <begin position="983"/>
        <end position="1037"/>
    </location>
</feature>
<dbReference type="GO" id="GO:0001006">
    <property type="term" value="F:RNA polymerase III type 3 promoter sequence-specific DNA binding"/>
    <property type="evidence" value="ECO:0007669"/>
    <property type="project" value="TreeGrafter"/>
</dbReference>
<keyword evidence="4" id="KW-0804">Transcription</keyword>
<gene>
    <name evidence="9" type="ORF">LSINAPIS_LOCUS8919</name>
</gene>
<protein>
    <recommendedName>
        <fullName evidence="11">snRNA-activating protein complex subunit 4</fullName>
    </recommendedName>
</protein>
<evidence type="ECO:0000256" key="5">
    <source>
        <dbReference type="ARBA" id="ARBA00023242"/>
    </source>
</evidence>
<feature type="domain" description="HTH myb-type" evidence="8">
    <location>
        <begin position="930"/>
        <end position="986"/>
    </location>
</feature>
<evidence type="ECO:0000256" key="3">
    <source>
        <dbReference type="ARBA" id="ARBA00023125"/>
    </source>
</evidence>
<comment type="subcellular location">
    <subcellularLocation>
        <location evidence="1">Nucleus</location>
    </subcellularLocation>
</comment>
<evidence type="ECO:0000259" key="7">
    <source>
        <dbReference type="PROSITE" id="PS50090"/>
    </source>
</evidence>
<dbReference type="PROSITE" id="PS50090">
    <property type="entry name" value="MYB_LIKE"/>
    <property type="match status" value="4"/>
</dbReference>
<reference evidence="9 10" key="1">
    <citation type="submission" date="2017-07" db="EMBL/GenBank/DDBJ databases">
        <authorList>
            <person name="Talla V."/>
            <person name="Backstrom N."/>
        </authorList>
    </citation>
    <scope>NUCLEOTIDE SEQUENCE [LARGE SCALE GENOMIC DNA]</scope>
</reference>
<dbReference type="EMBL" id="FZQP02003278">
    <property type="protein sequence ID" value="VVC97692.1"/>
    <property type="molecule type" value="Genomic_DNA"/>
</dbReference>
<feature type="coiled-coil region" evidence="6">
    <location>
        <begin position="167"/>
        <end position="202"/>
    </location>
</feature>
<dbReference type="SUPFAM" id="SSF46689">
    <property type="entry name" value="Homeodomain-like"/>
    <property type="match status" value="5"/>
</dbReference>
<dbReference type="Pfam" id="PF13921">
    <property type="entry name" value="Myb_DNA-bind_6"/>
    <property type="match status" value="1"/>
</dbReference>
<accession>A0A5E4QK79</accession>
<dbReference type="GO" id="GO:0000978">
    <property type="term" value="F:RNA polymerase II cis-regulatory region sequence-specific DNA binding"/>
    <property type="evidence" value="ECO:0007669"/>
    <property type="project" value="TreeGrafter"/>
</dbReference>
<evidence type="ECO:0000313" key="9">
    <source>
        <dbReference type="EMBL" id="VVC97692.1"/>
    </source>
</evidence>
<dbReference type="GO" id="GO:0005634">
    <property type="term" value="C:nucleus"/>
    <property type="evidence" value="ECO:0007669"/>
    <property type="project" value="UniProtKB-SubCell"/>
</dbReference>
<dbReference type="PANTHER" id="PTHR46621">
    <property type="entry name" value="SNRNA-ACTIVATING PROTEIN COMPLEX SUBUNIT 4"/>
    <property type="match status" value="1"/>
</dbReference>
<keyword evidence="2" id="KW-0805">Transcription regulation</keyword>
<dbReference type="InterPro" id="IPR009057">
    <property type="entry name" value="Homeodomain-like_sf"/>
</dbReference>
<evidence type="ECO:0000256" key="6">
    <source>
        <dbReference type="SAM" id="Coils"/>
    </source>
</evidence>
<dbReference type="GO" id="GO:0019185">
    <property type="term" value="C:snRNA-activating protein complex"/>
    <property type="evidence" value="ECO:0007669"/>
    <property type="project" value="TreeGrafter"/>
</dbReference>
<name>A0A5E4QK79_9NEOP</name>
<dbReference type="InterPro" id="IPR051575">
    <property type="entry name" value="Myb-like_DNA-bd"/>
</dbReference>
<dbReference type="PANTHER" id="PTHR46621:SF1">
    <property type="entry name" value="SNRNA-ACTIVATING PROTEIN COMPLEX SUBUNIT 4"/>
    <property type="match status" value="1"/>
</dbReference>
<feature type="domain" description="HTH myb-type" evidence="8">
    <location>
        <begin position="348"/>
        <end position="402"/>
    </location>
</feature>
<organism evidence="9 10">
    <name type="scientific">Leptidea sinapis</name>
    <dbReference type="NCBI Taxonomy" id="189913"/>
    <lineage>
        <taxon>Eukaryota</taxon>
        <taxon>Metazoa</taxon>
        <taxon>Ecdysozoa</taxon>
        <taxon>Arthropoda</taxon>
        <taxon>Hexapoda</taxon>
        <taxon>Insecta</taxon>
        <taxon>Pterygota</taxon>
        <taxon>Neoptera</taxon>
        <taxon>Endopterygota</taxon>
        <taxon>Lepidoptera</taxon>
        <taxon>Glossata</taxon>
        <taxon>Ditrysia</taxon>
        <taxon>Papilionoidea</taxon>
        <taxon>Pieridae</taxon>
        <taxon>Dismorphiinae</taxon>
        <taxon>Leptidea</taxon>
    </lineage>
</organism>
<evidence type="ECO:0000256" key="2">
    <source>
        <dbReference type="ARBA" id="ARBA00023015"/>
    </source>
</evidence>
<dbReference type="Gene3D" id="1.10.10.60">
    <property type="entry name" value="Homeodomain-like"/>
    <property type="match status" value="8"/>
</dbReference>
<feature type="domain" description="Myb-like" evidence="7">
    <location>
        <begin position="295"/>
        <end position="349"/>
    </location>
</feature>
<sequence>MNNIIFDSEGEVQDFQRLKAALKKNDISITQQQSQLSVGTPLITNNSQYSSSDVDTAITLNLLYDKKLKALENTIVNRLHECRKSLQELQNTVIHKSHNANFTILNCGKPYFKDKFGFPAPSNVDTFKRANAGMYDFTNMSNIQGWTVQDKSEFMKKILEMSRKIKQKELESALAKAKSNKRSQNKNEIEQIKIEIRKVKKMPLEDVVLPVNKDYDWEQIAIEMKYRHKPQEYKALWNLFLHPSFNKGPWAKKECWRLEKICSQKQYQDWDSIAKELRTNRTGYQCFVYYHTNINNTFTSKEWTKKEVEHLKRLVEFHKEHDYIPWTKIAACMENRTRIQVYNKFIQLNSKRKGRFIPEEDAVIIACADKFGPDFKKMKMYLPGRSVPQCRVRYNILAKQKTSITWTKQEDRKLMQLVANQDSPTIFASLTKYFPGKDRYHLRSRYKVLTKWIEKNPNVDFAYAPRRPARCLVHGNESLNLKKALENLKLRMQDKLQSEKDKTITLQSSEQKIDDAIINYLLKEKISYKNIAKQKSQRIINSPIPEDKNFLKIEDESDILTKKSVNFRNVRQILVLLRAKLDKQKFMDSKLCKRFPDLLHLDNHLYISKLKSYSKQKKLSPDDINKKVVPDIWGQHPLGSLQYVLPPNLATITGCRLILESLPDHPYRKRPLQCLHKNASVTQMNLMYESDCDSQDLHLLKAAIEENDIEIEMIEEQSQLSAGTSLIACDSQYSTSNNDIAITLNLLYDEKLATLEKTLINRLQECRKRLQEVQNKSINDSDNSITHRRSNFSVVNCGKPYFKDTFGFPAPPNEDTLLRSQAGMYDFTGFSSIQGWMERDKCEFMRNIHEMSQNIKQKELESALARAKRNKGPKKEIDRIKMQIGNVKKMPLEDLVLPVDKEYDWEHVANLMKYKHKPQEYKALWNLYLHPSFNKEPWTKEEHMILERISAEKQHQDWESIAKELGTNRTGYQCFVYFRTNINNSFTSKEWTKEEEEYLKRLVDFYKEHDYIPWAKIATCMENRTKTQVYNKFIQLTSLRKGRFLPEEDAVIIACAHKFGTNFKHMAKYLPGRSVPQCRVRYQILTRAKTYITWTEEEDKKLMQLTANQDSPTIFASLKNYFPDRDRSHLRSRYKTLTKWLRHNPNVDIKYAPRREARTLVRDKPTLNLKKAVENLKIRMQDELQVKESNTITLQSTEQKIDDAIVKYFVNEKICTDIEKQNPQCIDSPSSATMTYLKIDNQPEYLTKKNINFKNVRQILVLLRAKLNKQLFMKSNLSKTCPELLLLDSDVYTSKVKSYSKRQKSSTENIDKTGIPNIWGEHPLDSFKYILPPNLATITGCRQLLDHIQVPTQKRKPQIKNFNQNRSLQREMTLLLERFYVLFIWPILLSKYVDNDEKEINQSSSQETTNNQAN</sequence>
<feature type="domain" description="HTH myb-type" evidence="8">
    <location>
        <begin position="1038"/>
        <end position="1090"/>
    </location>
</feature>
<feature type="domain" description="Myb-like" evidence="7">
    <location>
        <begin position="242"/>
        <end position="294"/>
    </location>
</feature>
<evidence type="ECO:0000256" key="4">
    <source>
        <dbReference type="ARBA" id="ARBA00023163"/>
    </source>
</evidence>
<keyword evidence="10" id="KW-1185">Reference proteome</keyword>
<dbReference type="CDD" id="cd00167">
    <property type="entry name" value="SANT"/>
    <property type="match status" value="5"/>
</dbReference>
<evidence type="ECO:0000259" key="8">
    <source>
        <dbReference type="PROSITE" id="PS51294"/>
    </source>
</evidence>